<dbReference type="EMBL" id="HBGN01029871">
    <property type="protein sequence ID" value="CAD9346240.1"/>
    <property type="molecule type" value="Transcribed_RNA"/>
</dbReference>
<dbReference type="EMBL" id="HBGN01029872">
    <property type="protein sequence ID" value="CAD9346241.1"/>
    <property type="molecule type" value="Transcribed_RNA"/>
</dbReference>
<dbReference type="AlphaFoldDB" id="A0A6U3T7X5"/>
<sequence>MGLGNGINDYGPSHDTIALRSEQQFDNDNYYGTDHPSLEGCVSGAYYIDGKDFSNALSKAPSHVWMRLPKHIGERLDISLGRNIAKKKSTIKKAVRDLPADPAADVIMEQVSPVEKEEKHISIVVDDTVEKHEVYTVM</sequence>
<evidence type="ECO:0000313" key="1">
    <source>
        <dbReference type="EMBL" id="CAD9346240.1"/>
    </source>
</evidence>
<protein>
    <submittedName>
        <fullName evidence="2">Uncharacterized protein</fullName>
    </submittedName>
</protein>
<name>A0A6U3T7X5_9STRA</name>
<organism evidence="2">
    <name type="scientific">Ditylum brightwellii</name>
    <dbReference type="NCBI Taxonomy" id="49249"/>
    <lineage>
        <taxon>Eukaryota</taxon>
        <taxon>Sar</taxon>
        <taxon>Stramenopiles</taxon>
        <taxon>Ochrophyta</taxon>
        <taxon>Bacillariophyta</taxon>
        <taxon>Mediophyceae</taxon>
        <taxon>Lithodesmiophycidae</taxon>
        <taxon>Lithodesmiales</taxon>
        <taxon>Lithodesmiaceae</taxon>
        <taxon>Ditylum</taxon>
    </lineage>
</organism>
<proteinExistence type="predicted"/>
<gene>
    <name evidence="1" type="ORF">DBRI1063_LOCUS19269</name>
    <name evidence="2" type="ORF">DBRI1063_LOCUS19270</name>
</gene>
<reference evidence="2" key="1">
    <citation type="submission" date="2021-01" db="EMBL/GenBank/DDBJ databases">
        <authorList>
            <person name="Corre E."/>
            <person name="Pelletier E."/>
            <person name="Niang G."/>
            <person name="Scheremetjew M."/>
            <person name="Finn R."/>
            <person name="Kale V."/>
            <person name="Holt S."/>
            <person name="Cochrane G."/>
            <person name="Meng A."/>
            <person name="Brown T."/>
            <person name="Cohen L."/>
        </authorList>
    </citation>
    <scope>NUCLEOTIDE SEQUENCE</scope>
    <source>
        <strain evidence="2">Pop2</strain>
    </source>
</reference>
<accession>A0A6U3T7X5</accession>
<evidence type="ECO:0000313" key="2">
    <source>
        <dbReference type="EMBL" id="CAD9346241.1"/>
    </source>
</evidence>